<evidence type="ECO:0000256" key="2">
    <source>
        <dbReference type="ARBA" id="ARBA00024195"/>
    </source>
</evidence>
<comment type="similarity">
    <text evidence="2">Belongs to the peptidase S1 family. CLIP subfamily.</text>
</comment>
<dbReference type="PROSITE" id="PS00135">
    <property type="entry name" value="TRYPSIN_SER"/>
    <property type="match status" value="1"/>
</dbReference>
<evidence type="ECO:0000256" key="4">
    <source>
        <dbReference type="SAM" id="SignalP"/>
    </source>
</evidence>
<dbReference type="Gene3D" id="2.40.10.10">
    <property type="entry name" value="Trypsin-like serine proteases"/>
    <property type="match status" value="2"/>
</dbReference>
<evidence type="ECO:0000256" key="3">
    <source>
        <dbReference type="RuleBase" id="RU363034"/>
    </source>
</evidence>
<dbReference type="InterPro" id="IPR009003">
    <property type="entry name" value="Peptidase_S1_PA"/>
</dbReference>
<protein>
    <submittedName>
        <fullName evidence="7">Melanization protease 1</fullName>
    </submittedName>
</protein>
<organism evidence="6 7">
    <name type="scientific">Drosophila suzukii</name>
    <name type="common">Spotted-wing drosophila fruit fly</name>
    <dbReference type="NCBI Taxonomy" id="28584"/>
    <lineage>
        <taxon>Eukaryota</taxon>
        <taxon>Metazoa</taxon>
        <taxon>Ecdysozoa</taxon>
        <taxon>Arthropoda</taxon>
        <taxon>Hexapoda</taxon>
        <taxon>Insecta</taxon>
        <taxon>Pterygota</taxon>
        <taxon>Neoptera</taxon>
        <taxon>Endopterygota</taxon>
        <taxon>Diptera</taxon>
        <taxon>Brachycera</taxon>
        <taxon>Muscomorpha</taxon>
        <taxon>Ephydroidea</taxon>
        <taxon>Drosophilidae</taxon>
        <taxon>Drosophila</taxon>
        <taxon>Sophophora</taxon>
    </lineage>
</organism>
<name>A0AB39ZPC2_DROSZ</name>
<feature type="domain" description="Peptidase S1" evidence="5">
    <location>
        <begin position="42"/>
        <end position="288"/>
    </location>
</feature>
<accession>A0AB39ZPC2</accession>
<dbReference type="InterPro" id="IPR001314">
    <property type="entry name" value="Peptidase_S1A"/>
</dbReference>
<dbReference type="InterPro" id="IPR001254">
    <property type="entry name" value="Trypsin_dom"/>
</dbReference>
<sequence length="309" mass="34757">MKLVLSGIVFLACLFNGTKEGSARLLDRNCGISTIDDIEGLIHNGNKTTIKENPWMVMISRKNGLSFDFVCGGTLITTRLVLSAAHCLYFDDTYLHLGDYLIKDPEPVCTLDKCIPKMYNHIADMKFVHRDYKGSIADGSRKFDIGMFRMKEEVTYSDYVRPICLLVDEPIIQARQFNITGWGKTKQEQPVNRILQTGTVYSMNNSYCDAKYSTHTDESQICVASNSTGSCEGDSGGPLSSMMFYENTNRTFQYGLVSFGSEKCIKQSVLGVLTNVTHYMKWIENVVEVSETQYPGNSGFWHKITIIPL</sequence>
<keyword evidence="3" id="KW-0378">Hydrolase</keyword>
<dbReference type="InterPro" id="IPR043504">
    <property type="entry name" value="Peptidase_S1_PA_chymotrypsin"/>
</dbReference>
<dbReference type="AlphaFoldDB" id="A0AB39ZPC2"/>
<dbReference type="Pfam" id="PF00089">
    <property type="entry name" value="Trypsin"/>
    <property type="match status" value="1"/>
</dbReference>
<evidence type="ECO:0000313" key="7">
    <source>
        <dbReference type="RefSeq" id="XP_016940285.4"/>
    </source>
</evidence>
<keyword evidence="1" id="KW-1015">Disulfide bond</keyword>
<gene>
    <name evidence="7" type="primary">LOC108017687</name>
</gene>
<keyword evidence="3" id="KW-0720">Serine protease</keyword>
<dbReference type="Proteomes" id="UP001652628">
    <property type="component" value="Chromosome 2R"/>
</dbReference>
<evidence type="ECO:0000259" key="5">
    <source>
        <dbReference type="PROSITE" id="PS50240"/>
    </source>
</evidence>
<dbReference type="GO" id="GO:0004252">
    <property type="term" value="F:serine-type endopeptidase activity"/>
    <property type="evidence" value="ECO:0007669"/>
    <property type="project" value="InterPro"/>
</dbReference>
<keyword evidence="3 7" id="KW-0645">Protease</keyword>
<evidence type="ECO:0000313" key="6">
    <source>
        <dbReference type="Proteomes" id="UP001652628"/>
    </source>
</evidence>
<dbReference type="PROSITE" id="PS50240">
    <property type="entry name" value="TRYPSIN_DOM"/>
    <property type="match status" value="1"/>
</dbReference>
<dbReference type="GeneID" id="108017687"/>
<dbReference type="GO" id="GO:0046872">
    <property type="term" value="F:metal ion binding"/>
    <property type="evidence" value="ECO:0007669"/>
    <property type="project" value="UniProtKB-KW"/>
</dbReference>
<dbReference type="InterPro" id="IPR018114">
    <property type="entry name" value="TRYPSIN_HIS"/>
</dbReference>
<feature type="signal peptide" evidence="4">
    <location>
        <begin position="1"/>
        <end position="23"/>
    </location>
</feature>
<reference evidence="7" key="1">
    <citation type="submission" date="2025-08" db="UniProtKB">
        <authorList>
            <consortium name="RefSeq"/>
        </authorList>
    </citation>
    <scope>IDENTIFICATION</scope>
</reference>
<proteinExistence type="inferred from homology"/>
<feature type="chain" id="PRO_5045270959" evidence="4">
    <location>
        <begin position="24"/>
        <end position="309"/>
    </location>
</feature>
<evidence type="ECO:0000256" key="1">
    <source>
        <dbReference type="ARBA" id="ARBA00023157"/>
    </source>
</evidence>
<dbReference type="RefSeq" id="XP_016940285.4">
    <property type="nucleotide sequence ID" value="XM_017084796.4"/>
</dbReference>
<keyword evidence="6" id="KW-1185">Reference proteome</keyword>
<dbReference type="PROSITE" id="PS00134">
    <property type="entry name" value="TRYPSIN_HIS"/>
    <property type="match status" value="1"/>
</dbReference>
<keyword evidence="4" id="KW-0732">Signal</keyword>
<dbReference type="CDD" id="cd00190">
    <property type="entry name" value="Tryp_SPc"/>
    <property type="match status" value="1"/>
</dbReference>
<dbReference type="InterPro" id="IPR033116">
    <property type="entry name" value="TRYPSIN_SER"/>
</dbReference>
<dbReference type="InterPro" id="IPR051487">
    <property type="entry name" value="Ser/Thr_Proteases_Immune/Dev"/>
</dbReference>
<dbReference type="SMART" id="SM00020">
    <property type="entry name" value="Tryp_SPc"/>
    <property type="match status" value="1"/>
</dbReference>
<dbReference type="PANTHER" id="PTHR24256">
    <property type="entry name" value="TRYPTASE-RELATED"/>
    <property type="match status" value="1"/>
</dbReference>
<dbReference type="PRINTS" id="PR00722">
    <property type="entry name" value="CHYMOTRYPSIN"/>
</dbReference>
<dbReference type="GO" id="GO:0006508">
    <property type="term" value="P:proteolysis"/>
    <property type="evidence" value="ECO:0007669"/>
    <property type="project" value="UniProtKB-KW"/>
</dbReference>
<dbReference type="SUPFAM" id="SSF50494">
    <property type="entry name" value="Trypsin-like serine proteases"/>
    <property type="match status" value="1"/>
</dbReference>